<keyword evidence="9" id="KW-1185">Reference proteome</keyword>
<feature type="transmembrane region" description="Helical" evidence="7">
    <location>
        <begin position="7"/>
        <end position="28"/>
    </location>
</feature>
<dbReference type="SUPFAM" id="SSF161070">
    <property type="entry name" value="SNF-like"/>
    <property type="match status" value="1"/>
</dbReference>
<evidence type="ECO:0000256" key="1">
    <source>
        <dbReference type="ARBA" id="ARBA00004141"/>
    </source>
</evidence>
<evidence type="ECO:0000256" key="7">
    <source>
        <dbReference type="SAM" id="Phobius"/>
    </source>
</evidence>
<protein>
    <recommendedName>
        <fullName evidence="6">Transporter</fullName>
    </recommendedName>
</protein>
<feature type="transmembrane region" description="Helical" evidence="7">
    <location>
        <begin position="86"/>
        <end position="114"/>
    </location>
</feature>
<keyword evidence="3 6" id="KW-0812">Transmembrane</keyword>
<evidence type="ECO:0000313" key="8">
    <source>
        <dbReference type="EMBL" id="QLG61432.1"/>
    </source>
</evidence>
<feature type="transmembrane region" description="Helical" evidence="7">
    <location>
        <begin position="167"/>
        <end position="185"/>
    </location>
</feature>
<dbReference type="CDD" id="cd10336">
    <property type="entry name" value="SLC6sbd_Tyt1-Like"/>
    <property type="match status" value="1"/>
</dbReference>
<organism evidence="8 9">
    <name type="scientific">Halorarum salinum</name>
    <dbReference type="NCBI Taxonomy" id="2743089"/>
    <lineage>
        <taxon>Archaea</taxon>
        <taxon>Methanobacteriati</taxon>
        <taxon>Methanobacteriota</taxon>
        <taxon>Stenosarchaea group</taxon>
        <taxon>Halobacteria</taxon>
        <taxon>Halobacteriales</taxon>
        <taxon>Haloferacaceae</taxon>
        <taxon>Halorarum</taxon>
    </lineage>
</organism>
<dbReference type="PANTHER" id="PTHR42948:SF1">
    <property type="entry name" value="TRANSPORTER"/>
    <property type="match status" value="1"/>
</dbReference>
<feature type="transmembrane region" description="Helical" evidence="7">
    <location>
        <begin position="371"/>
        <end position="389"/>
    </location>
</feature>
<proteinExistence type="inferred from homology"/>
<dbReference type="GO" id="GO:0015293">
    <property type="term" value="F:symporter activity"/>
    <property type="evidence" value="ECO:0007669"/>
    <property type="project" value="UniProtKB-KW"/>
</dbReference>
<keyword evidence="4 7" id="KW-1133">Transmembrane helix</keyword>
<dbReference type="InterPro" id="IPR000175">
    <property type="entry name" value="Na/ntran_symport"/>
</dbReference>
<feature type="transmembrane region" description="Helical" evidence="7">
    <location>
        <begin position="341"/>
        <end position="364"/>
    </location>
</feature>
<evidence type="ECO:0000256" key="5">
    <source>
        <dbReference type="ARBA" id="ARBA00023136"/>
    </source>
</evidence>
<keyword evidence="2 6" id="KW-0813">Transport</keyword>
<evidence type="ECO:0000256" key="2">
    <source>
        <dbReference type="ARBA" id="ARBA00022448"/>
    </source>
</evidence>
<feature type="transmembrane region" description="Helical" evidence="7">
    <location>
        <begin position="215"/>
        <end position="236"/>
    </location>
</feature>
<dbReference type="InterPro" id="IPR047218">
    <property type="entry name" value="YocR/YhdH-like"/>
</dbReference>
<evidence type="ECO:0000313" key="9">
    <source>
        <dbReference type="Proteomes" id="UP000509626"/>
    </source>
</evidence>
<dbReference type="OrthoDB" id="99721at2157"/>
<dbReference type="PANTHER" id="PTHR42948">
    <property type="entry name" value="TRANSPORTER"/>
    <property type="match status" value="1"/>
</dbReference>
<dbReference type="PROSITE" id="PS50267">
    <property type="entry name" value="NA_NEUROTRAN_SYMP_3"/>
    <property type="match status" value="1"/>
</dbReference>
<accession>A0A7D5L9S1</accession>
<name>A0A7D5L9S1_9EURY</name>
<feature type="transmembrane region" description="Helical" evidence="7">
    <location>
        <begin position="248"/>
        <end position="273"/>
    </location>
</feature>
<dbReference type="InterPro" id="IPR037272">
    <property type="entry name" value="SNS_sf"/>
</dbReference>
<dbReference type="GeneID" id="56037124"/>
<dbReference type="EMBL" id="CP058579">
    <property type="protein sequence ID" value="QLG61432.1"/>
    <property type="molecule type" value="Genomic_DNA"/>
</dbReference>
<feature type="transmembrane region" description="Helical" evidence="7">
    <location>
        <begin position="409"/>
        <end position="430"/>
    </location>
</feature>
<dbReference type="Proteomes" id="UP000509626">
    <property type="component" value="Chromosome"/>
</dbReference>
<dbReference type="RefSeq" id="WP_179268017.1">
    <property type="nucleotide sequence ID" value="NZ_CP058579.1"/>
</dbReference>
<keyword evidence="5 7" id="KW-0472">Membrane</keyword>
<gene>
    <name evidence="8" type="ORF">HUG12_06655</name>
</gene>
<feature type="transmembrane region" description="Helical" evidence="7">
    <location>
        <begin position="134"/>
        <end position="155"/>
    </location>
</feature>
<feature type="transmembrane region" description="Helical" evidence="7">
    <location>
        <begin position="304"/>
        <end position="329"/>
    </location>
</feature>
<dbReference type="PROSITE" id="PS00610">
    <property type="entry name" value="NA_NEUROTRAN_SYMP_1"/>
    <property type="match status" value="1"/>
</dbReference>
<dbReference type="AlphaFoldDB" id="A0A7D5L9S1"/>
<evidence type="ECO:0000256" key="3">
    <source>
        <dbReference type="ARBA" id="ARBA00022692"/>
    </source>
</evidence>
<evidence type="ECO:0000256" key="6">
    <source>
        <dbReference type="RuleBase" id="RU003732"/>
    </source>
</evidence>
<dbReference type="PRINTS" id="PR00176">
    <property type="entry name" value="NANEUSMPORT"/>
</dbReference>
<dbReference type="GO" id="GO:0016020">
    <property type="term" value="C:membrane"/>
    <property type="evidence" value="ECO:0007669"/>
    <property type="project" value="UniProtKB-SubCell"/>
</dbReference>
<keyword evidence="6" id="KW-0769">Symport</keyword>
<dbReference type="KEGG" id="halu:HUG12_06655"/>
<reference evidence="8 9" key="1">
    <citation type="submission" date="2020-06" db="EMBL/GenBank/DDBJ databases">
        <title>NJ-3-1, isolated from saline soil.</title>
        <authorList>
            <person name="Cui H.L."/>
            <person name="Shi X."/>
        </authorList>
    </citation>
    <scope>NUCLEOTIDE SEQUENCE [LARGE SCALE GENOMIC DNA]</scope>
    <source>
        <strain evidence="8 9">NJ-3-1</strain>
    </source>
</reference>
<sequence length="442" mass="46069">MAVRETWATRIGFILAAVGSAVGLGNVWRFPFLTAESGGAAFLVAYLVLVLLIGLPVMLVEFVVGRRTKHNVVGAFEELGGSNWRLVGGLGAFAGFVILSYYSVVGGWVIQYLIASVTGAYTANPEAYFGSASVGMNAVLFDALFMAFVVGIVALGVRDGIERAAKFMIPGVVLLLIGLAAYGSTLPGADDGYAFYLSPDTSTIVTDAVGLLPDAAGQAFFTLSLGMGVMITYSSYLGEDRNLLSDGLIILVADTSIALLSGLVVFPFLFAMGVDPGDGGPGTVFVSLAGAFAELPAGRVVGAVFFLMLFLAALTSAFSIMEVVVAFVTETFDVDRKPATVGLGVVIFLVGVPTALDLAILDVYDVLANQVLLIGGGLLLAIFGGWVYSAGALEEFTTGMTGGDRLGTAWIWFLRVPVVLVLAFVLYNGFGATAEVVRAAFL</sequence>
<evidence type="ECO:0000256" key="4">
    <source>
        <dbReference type="ARBA" id="ARBA00022989"/>
    </source>
</evidence>
<comment type="subcellular location">
    <subcellularLocation>
        <location evidence="1">Membrane</location>
        <topology evidence="1">Multi-pass membrane protein</topology>
    </subcellularLocation>
</comment>
<feature type="transmembrane region" description="Helical" evidence="7">
    <location>
        <begin position="40"/>
        <end position="65"/>
    </location>
</feature>
<dbReference type="Pfam" id="PF00209">
    <property type="entry name" value="SNF"/>
    <property type="match status" value="2"/>
</dbReference>
<dbReference type="NCBIfam" id="NF037979">
    <property type="entry name" value="Na_transp"/>
    <property type="match status" value="1"/>
</dbReference>
<comment type="similarity">
    <text evidence="6">Belongs to the sodium:neurotransmitter symporter (SNF) (TC 2.A.22) family.</text>
</comment>